<reference evidence="2 3" key="1">
    <citation type="submission" date="2024-01" db="EMBL/GenBank/DDBJ databases">
        <title>Complete genome sequence of Citroniella saccharovorans strain M6.X9, isolated from human fecal sample.</title>
        <authorList>
            <person name="Cheng G."/>
            <person name="Westerholm M."/>
            <person name="Schnurer A."/>
        </authorList>
    </citation>
    <scope>NUCLEOTIDE SEQUENCE [LARGE SCALE GENOMIC DNA]</scope>
    <source>
        <strain evidence="2 3">DSM 29873</strain>
    </source>
</reference>
<comment type="caution">
    <text evidence="2">The sequence shown here is derived from an EMBL/GenBank/DDBJ whole genome shotgun (WGS) entry which is preliminary data.</text>
</comment>
<dbReference type="EMBL" id="JAYKOT010000003">
    <property type="protein sequence ID" value="MEB3429529.1"/>
    <property type="molecule type" value="Genomic_DNA"/>
</dbReference>
<keyword evidence="3" id="KW-1185">Reference proteome</keyword>
<evidence type="ECO:0000256" key="1">
    <source>
        <dbReference type="SAM" id="Phobius"/>
    </source>
</evidence>
<keyword evidence="1" id="KW-0472">Membrane</keyword>
<keyword evidence="1" id="KW-0812">Transmembrane</keyword>
<keyword evidence="1" id="KW-1133">Transmembrane helix</keyword>
<proteinExistence type="predicted"/>
<dbReference type="Proteomes" id="UP001357733">
    <property type="component" value="Unassembled WGS sequence"/>
</dbReference>
<dbReference type="RefSeq" id="WP_324619714.1">
    <property type="nucleotide sequence ID" value="NZ_JAYKOT010000003.1"/>
</dbReference>
<evidence type="ECO:0000313" key="2">
    <source>
        <dbReference type="EMBL" id="MEB3429529.1"/>
    </source>
</evidence>
<protein>
    <submittedName>
        <fullName evidence="2">Uncharacterized protein</fullName>
    </submittedName>
</protein>
<sequence length="138" mass="15643">MKAINFIIDTLYDIFEYILMLLIVGIAVLVILWRLEVLFNEQLPIVSKTSSAIETTLGIEKSATLNSSLIGEKIKVNISEGTSLEGITKILFDYELISDKFVFLKLLNENFTDENKPSGEFQFTYGQSNEDIINILKK</sequence>
<dbReference type="AlphaFoldDB" id="A0AAW9MQX7"/>
<accession>A0AAW9MQX7</accession>
<dbReference type="Gene3D" id="3.30.1490.480">
    <property type="entry name" value="Endolytic murein transglycosylase"/>
    <property type="match status" value="1"/>
</dbReference>
<name>A0AAW9MQX7_9FIRM</name>
<gene>
    <name evidence="2" type="ORF">VLK81_05810</name>
</gene>
<evidence type="ECO:0000313" key="3">
    <source>
        <dbReference type="Proteomes" id="UP001357733"/>
    </source>
</evidence>
<organism evidence="2 3">
    <name type="scientific">Citroniella saccharovorans</name>
    <dbReference type="NCBI Taxonomy" id="2053367"/>
    <lineage>
        <taxon>Bacteria</taxon>
        <taxon>Bacillati</taxon>
        <taxon>Bacillota</taxon>
        <taxon>Tissierellia</taxon>
        <taxon>Tissierellales</taxon>
        <taxon>Peptoniphilaceae</taxon>
        <taxon>Citroniella</taxon>
    </lineage>
</organism>
<feature type="transmembrane region" description="Helical" evidence="1">
    <location>
        <begin position="14"/>
        <end position="33"/>
    </location>
</feature>